<evidence type="ECO:0000313" key="1">
    <source>
        <dbReference type="EMBL" id="MCP1674236.1"/>
    </source>
</evidence>
<keyword evidence="2" id="KW-1185">Reference proteome</keyword>
<sequence>MPARAKSLPGGQEKGEGLGERRDFLRRISLWLQSLREIAPLLRASSELPSPSNETLVAGCRVHQIAIATVAETFGLKRDDATHGMMIHRLARLLAEVLSDPTLREHLGGLDDEAVRGYFGALAAQVQASGENGGAATLRPVLEGEASESSDDLLLHLKLALLPLARRIRAVCDDLDLGGIAEESLSRSAEIAVELARDVAYNWSERSNIQDRQALFRLVLPHCAEIIFDAWSAELVSRLHAESLPASYAEASAELLELVGELHMGYDDHPVMTLDYLKGRLLASITGLCEAQGSRELRPWQNRRVRMAAAVRLQSIAARAWQQEAEALMERLNAMDEATFEAWSRDAGAEPMDYQLFEARFLGEARGGRTLFTHLAPDWDRIAAQAGSQLATLWGLSDAYCKIRT</sequence>
<evidence type="ECO:0000313" key="2">
    <source>
        <dbReference type="Proteomes" id="UP001205843"/>
    </source>
</evidence>
<dbReference type="EMBL" id="JALJXV010000003">
    <property type="protein sequence ID" value="MCP1674236.1"/>
    <property type="molecule type" value="Genomic_DNA"/>
</dbReference>
<proteinExistence type="predicted"/>
<protein>
    <submittedName>
        <fullName evidence="1">Uncharacterized protein</fullName>
    </submittedName>
</protein>
<dbReference type="AlphaFoldDB" id="A0AAE3G1Y5"/>
<name>A0AAE3G1Y5_9GAMM</name>
<dbReference type="RefSeq" id="WP_253476077.1">
    <property type="nucleotide sequence ID" value="NZ_JALJXV010000003.1"/>
</dbReference>
<comment type="caution">
    <text evidence="1">The sequence shown here is derived from an EMBL/GenBank/DDBJ whole genome shotgun (WGS) entry which is preliminary data.</text>
</comment>
<organism evidence="1 2">
    <name type="scientific">Natronocella acetinitrilica</name>
    <dbReference type="NCBI Taxonomy" id="414046"/>
    <lineage>
        <taxon>Bacteria</taxon>
        <taxon>Pseudomonadati</taxon>
        <taxon>Pseudomonadota</taxon>
        <taxon>Gammaproteobacteria</taxon>
        <taxon>Chromatiales</taxon>
        <taxon>Ectothiorhodospiraceae</taxon>
        <taxon>Natronocella</taxon>
    </lineage>
</organism>
<reference evidence="1" key="1">
    <citation type="submission" date="2022-03" db="EMBL/GenBank/DDBJ databases">
        <title>Genomic Encyclopedia of Type Strains, Phase III (KMG-III): the genomes of soil and plant-associated and newly described type strains.</title>
        <authorList>
            <person name="Whitman W."/>
        </authorList>
    </citation>
    <scope>NUCLEOTIDE SEQUENCE</scope>
    <source>
        <strain evidence="1">ANL 6-2</strain>
    </source>
</reference>
<gene>
    <name evidence="1" type="ORF">J2T57_001338</name>
</gene>
<accession>A0AAE3G1Y5</accession>
<dbReference type="Proteomes" id="UP001205843">
    <property type="component" value="Unassembled WGS sequence"/>
</dbReference>